<evidence type="ECO:0000313" key="2">
    <source>
        <dbReference type="EMBL" id="MCW3805043.1"/>
    </source>
</evidence>
<dbReference type="EMBL" id="JAPDPI010000007">
    <property type="protein sequence ID" value="MCW3805043.1"/>
    <property type="molecule type" value="Genomic_DNA"/>
</dbReference>
<dbReference type="Proteomes" id="UP001207408">
    <property type="component" value="Unassembled WGS sequence"/>
</dbReference>
<protein>
    <submittedName>
        <fullName evidence="2">Carboxypeptidase-like regulatory domain-containing protein</fullName>
    </submittedName>
</protein>
<comment type="caution">
    <text evidence="2">The sequence shown here is derived from an EMBL/GenBank/DDBJ whole genome shotgun (WGS) entry which is preliminary data.</text>
</comment>
<accession>A0AAE3SJ48</accession>
<feature type="chain" id="PRO_5042116228" evidence="1">
    <location>
        <begin position="23"/>
        <end position="236"/>
    </location>
</feature>
<evidence type="ECO:0000313" key="3">
    <source>
        <dbReference type="Proteomes" id="UP001207408"/>
    </source>
</evidence>
<proteinExistence type="predicted"/>
<dbReference type="AlphaFoldDB" id="A0AAE3SJ48"/>
<keyword evidence="3" id="KW-1185">Reference proteome</keyword>
<keyword evidence="2" id="KW-0645">Protease</keyword>
<name>A0AAE3SJ48_9BACT</name>
<dbReference type="RefSeq" id="WP_301198268.1">
    <property type="nucleotide sequence ID" value="NZ_JAPDPI010000007.1"/>
</dbReference>
<dbReference type="GO" id="GO:0004180">
    <property type="term" value="F:carboxypeptidase activity"/>
    <property type="evidence" value="ECO:0007669"/>
    <property type="project" value="UniProtKB-KW"/>
</dbReference>
<reference evidence="2" key="1">
    <citation type="submission" date="2022-10" db="EMBL/GenBank/DDBJ databases">
        <authorList>
            <person name="Yu W.X."/>
        </authorList>
    </citation>
    <scope>NUCLEOTIDE SEQUENCE</scope>
    <source>
        <strain evidence="2">D04</strain>
    </source>
</reference>
<evidence type="ECO:0000256" key="1">
    <source>
        <dbReference type="SAM" id="SignalP"/>
    </source>
</evidence>
<gene>
    <name evidence="2" type="ORF">OM074_05360</name>
</gene>
<feature type="signal peptide" evidence="1">
    <location>
        <begin position="1"/>
        <end position="22"/>
    </location>
</feature>
<keyword evidence="2" id="KW-0378">Hydrolase</keyword>
<keyword evidence="2" id="KW-0121">Carboxypeptidase</keyword>
<keyword evidence="1" id="KW-0732">Signal</keyword>
<organism evidence="2 3">
    <name type="scientific">Plebeiibacterium marinum</name>
    <dbReference type="NCBI Taxonomy" id="2992111"/>
    <lineage>
        <taxon>Bacteria</taxon>
        <taxon>Pseudomonadati</taxon>
        <taxon>Bacteroidota</taxon>
        <taxon>Bacteroidia</taxon>
        <taxon>Marinilabiliales</taxon>
        <taxon>Marinilabiliaceae</taxon>
        <taxon>Plebeiibacterium</taxon>
    </lineage>
</organism>
<sequence>MKRIYVLALVLCLLLGSLSAQVSDSLLFRGVVMEGDSLFALPYAKYTINSDRSYVSNELGQFSFWGKNGDVVHFSYVGFESLYVAIHDSLANDNFLMGVFLSRDTIVLSEVVIIPQTISPGAYARNMPLLSTKEEAVAQHNVDVSTYQAITQPVKEWDAEMNQKNFIQARTNDVVYKGQVQPGQMVGIGNVAVQAEIERVKLSKKKKPSQSYITLSEWEFLIATYHERLKMKQPKP</sequence>